<protein>
    <submittedName>
        <fullName evidence="1">Uncharacterized protein</fullName>
    </submittedName>
</protein>
<gene>
    <name evidence="1" type="ORF">MGWOODY_Clf359</name>
</gene>
<sequence>MASEKPLSREEFERLAELLGVKGEPTYLDELYSQVRGVYFSADVIKKIDVSGTEPEMAFIPPTD</sequence>
<accession>A0A160V6K0</accession>
<organism evidence="1">
    <name type="scientific">hydrothermal vent metagenome</name>
    <dbReference type="NCBI Taxonomy" id="652676"/>
    <lineage>
        <taxon>unclassified sequences</taxon>
        <taxon>metagenomes</taxon>
        <taxon>ecological metagenomes</taxon>
    </lineage>
</organism>
<dbReference type="EMBL" id="FAXA01000059">
    <property type="protein sequence ID" value="CUV01399.1"/>
    <property type="molecule type" value="Genomic_DNA"/>
</dbReference>
<proteinExistence type="predicted"/>
<evidence type="ECO:0000313" key="1">
    <source>
        <dbReference type="EMBL" id="CUV01399.1"/>
    </source>
</evidence>
<reference evidence="1" key="1">
    <citation type="submission" date="2015-10" db="EMBL/GenBank/DDBJ databases">
        <authorList>
            <person name="Gilbert D.G."/>
        </authorList>
    </citation>
    <scope>NUCLEOTIDE SEQUENCE</scope>
</reference>
<dbReference type="AlphaFoldDB" id="A0A160V6K0"/>
<name>A0A160V6K0_9ZZZZ</name>